<reference evidence="4 5" key="1">
    <citation type="journal article" date="2018" name="ISME J.">
        <title>Endosymbiont genomes yield clues of tubeworm success.</title>
        <authorList>
            <person name="Li Y."/>
            <person name="Liles M.R."/>
            <person name="Halanych K.M."/>
        </authorList>
    </citation>
    <scope>NUCLEOTIDE SEQUENCE [LARGE SCALE GENOMIC DNA]</scope>
    <source>
        <strain evidence="4">A1462</strain>
    </source>
</reference>
<sequence length="593" mass="66000">MREQKTDYILLKEADTLGALFQERVRRTPDAVAYTQFDPTSESWLDTSWREMGREVARWQAAFQQEDLKPGERVALMLRNCREWAMFDLAAQGLGLVTVPIYTNDRPENIGYILQDAGVRLLLLEGDEQWQNLQQIRHQLAGLNRILTIEPVDPMGLQPRLASLADWLPAEAGEYEAADIASNALASLVYTSGTTGRSKGVMLSHRNILWNIEAGLKLITIYPTDRFLSFLPLSHTLERTVGYYMPIAVGANVAYARSIPQLGEDLMEIKPTIMISVPRIFERVYAKIQAKLADDSAVARKLFNAAVETGWLRFEHDQGRAPWSAKLALWPLYKKLVASKIQAKLGGQLRIAVSGGAALTPEIAKLFIGLGVPILQGYGLTETSPIITANPLEDNVPASVGRVLPGIETKIGENDELLSRSPSVMLGYWNNQEATSDVIDSEGWLHTGDKVRIENEHIFITGRLKEIIVLANGEKVPPADMEMCIDLDALFEQAMVIGEAKPFLTTLIVLNKEACEAESIDPTDTSEQQLELLTARVASHLGSFPGYARIRRIALVQEPWTPENGLITPTLKLRRSRILEQHSTEVETLYSGH</sequence>
<dbReference type="Proteomes" id="UP000254771">
    <property type="component" value="Unassembled WGS sequence"/>
</dbReference>
<dbReference type="CDD" id="cd05907">
    <property type="entry name" value="VL_LC_FACS_like"/>
    <property type="match status" value="1"/>
</dbReference>
<dbReference type="Gene3D" id="3.40.50.12780">
    <property type="entry name" value="N-terminal domain of ligase-like"/>
    <property type="match status" value="1"/>
</dbReference>
<dbReference type="PANTHER" id="PTHR43272:SF33">
    <property type="entry name" value="AMP-BINDING DOMAIN-CONTAINING PROTEIN-RELATED"/>
    <property type="match status" value="1"/>
</dbReference>
<dbReference type="GO" id="GO:0016020">
    <property type="term" value="C:membrane"/>
    <property type="evidence" value="ECO:0007669"/>
    <property type="project" value="TreeGrafter"/>
</dbReference>
<evidence type="ECO:0000256" key="1">
    <source>
        <dbReference type="ARBA" id="ARBA00022741"/>
    </source>
</evidence>
<gene>
    <name evidence="4" type="ORF">DIZ78_08485</name>
</gene>
<dbReference type="PROSITE" id="PS00455">
    <property type="entry name" value="AMP_BINDING"/>
    <property type="match status" value="1"/>
</dbReference>
<evidence type="ECO:0000313" key="4">
    <source>
        <dbReference type="EMBL" id="RDH86409.1"/>
    </source>
</evidence>
<dbReference type="EMBL" id="QFXE01000010">
    <property type="protein sequence ID" value="RDH86409.1"/>
    <property type="molecule type" value="Genomic_DNA"/>
</dbReference>
<keyword evidence="1" id="KW-0547">Nucleotide-binding</keyword>
<feature type="domain" description="AMP-dependent synthetase/ligase" evidence="3">
    <location>
        <begin position="21"/>
        <end position="429"/>
    </location>
</feature>
<keyword evidence="4" id="KW-0436">Ligase</keyword>
<dbReference type="PANTHER" id="PTHR43272">
    <property type="entry name" value="LONG-CHAIN-FATTY-ACID--COA LIGASE"/>
    <property type="match status" value="1"/>
</dbReference>
<dbReference type="GO" id="GO:0004467">
    <property type="term" value="F:long-chain fatty acid-CoA ligase activity"/>
    <property type="evidence" value="ECO:0007669"/>
    <property type="project" value="TreeGrafter"/>
</dbReference>
<organism evidence="4 5">
    <name type="scientific">endosymbiont of Escarpia spicata</name>
    <dbReference type="NCBI Taxonomy" id="2200908"/>
    <lineage>
        <taxon>Bacteria</taxon>
        <taxon>Pseudomonadati</taxon>
        <taxon>Pseudomonadota</taxon>
        <taxon>Gammaproteobacteria</taxon>
        <taxon>sulfur-oxidizing symbionts</taxon>
    </lineage>
</organism>
<evidence type="ECO:0000313" key="5">
    <source>
        <dbReference type="Proteomes" id="UP000254771"/>
    </source>
</evidence>
<keyword evidence="2" id="KW-0067">ATP-binding</keyword>
<evidence type="ECO:0000256" key="2">
    <source>
        <dbReference type="ARBA" id="ARBA00022840"/>
    </source>
</evidence>
<evidence type="ECO:0000259" key="3">
    <source>
        <dbReference type="Pfam" id="PF00501"/>
    </source>
</evidence>
<dbReference type="InterPro" id="IPR020845">
    <property type="entry name" value="AMP-binding_CS"/>
</dbReference>
<protein>
    <submittedName>
        <fullName evidence="4">Long-chain fatty acid--CoA ligase</fullName>
    </submittedName>
</protein>
<comment type="caution">
    <text evidence="4">The sequence shown here is derived from an EMBL/GenBank/DDBJ whole genome shotgun (WGS) entry which is preliminary data.</text>
</comment>
<dbReference type="GO" id="GO:0005524">
    <property type="term" value="F:ATP binding"/>
    <property type="evidence" value="ECO:0007669"/>
    <property type="project" value="UniProtKB-KW"/>
</dbReference>
<dbReference type="AlphaFoldDB" id="A0A370DNB6"/>
<name>A0A370DNB6_9GAMM</name>
<accession>A0A370DNB6</accession>
<dbReference type="Pfam" id="PF23562">
    <property type="entry name" value="AMP-binding_C_3"/>
    <property type="match status" value="1"/>
</dbReference>
<proteinExistence type="predicted"/>
<dbReference type="InterPro" id="IPR000873">
    <property type="entry name" value="AMP-dep_synth/lig_dom"/>
</dbReference>
<keyword evidence="5" id="KW-1185">Reference proteome</keyword>
<dbReference type="SUPFAM" id="SSF56801">
    <property type="entry name" value="Acetyl-CoA synthetase-like"/>
    <property type="match status" value="1"/>
</dbReference>
<dbReference type="Pfam" id="PF00501">
    <property type="entry name" value="AMP-binding"/>
    <property type="match status" value="1"/>
</dbReference>
<dbReference type="InterPro" id="IPR042099">
    <property type="entry name" value="ANL_N_sf"/>
</dbReference>